<keyword evidence="3" id="KW-1185">Reference proteome</keyword>
<keyword evidence="2" id="KW-0282">Flagellum</keyword>
<proteinExistence type="predicted"/>
<keyword evidence="2" id="KW-0966">Cell projection</keyword>
<gene>
    <name evidence="2" type="ORF">HNP82_002799</name>
</gene>
<keyword evidence="2" id="KW-0969">Cilium</keyword>
<reference evidence="2 3" key="1">
    <citation type="submission" date="2020-08" db="EMBL/GenBank/DDBJ databases">
        <title>Genomic Encyclopedia of Type Strains, Phase IV (KMG-IV): sequencing the most valuable type-strain genomes for metagenomic binning, comparative biology and taxonomic classification.</title>
        <authorList>
            <person name="Goeker M."/>
        </authorList>
    </citation>
    <scope>NUCLEOTIDE SEQUENCE [LARGE SCALE GENOMIC DNA]</scope>
    <source>
        <strain evidence="2 3">DSM 106146</strain>
    </source>
</reference>
<protein>
    <submittedName>
        <fullName evidence="2">Flagellin-like protein</fullName>
    </submittedName>
</protein>
<dbReference type="AlphaFoldDB" id="A0A7W8HC28"/>
<evidence type="ECO:0000256" key="1">
    <source>
        <dbReference type="SAM" id="Phobius"/>
    </source>
</evidence>
<dbReference type="RefSeq" id="WP_183775668.1">
    <property type="nucleotide sequence ID" value="NZ_JACHFW010000013.1"/>
</dbReference>
<organism evidence="2 3">
    <name type="scientific">Catenibacillus scindens</name>
    <dbReference type="NCBI Taxonomy" id="673271"/>
    <lineage>
        <taxon>Bacteria</taxon>
        <taxon>Bacillati</taxon>
        <taxon>Bacillota</taxon>
        <taxon>Clostridia</taxon>
        <taxon>Lachnospirales</taxon>
        <taxon>Lachnospiraceae</taxon>
        <taxon>Catenibacillus</taxon>
    </lineage>
</organism>
<keyword evidence="1" id="KW-0472">Membrane</keyword>
<keyword evidence="1" id="KW-1133">Transmembrane helix</keyword>
<dbReference type="EMBL" id="JACHFW010000013">
    <property type="protein sequence ID" value="MBB5265652.1"/>
    <property type="molecule type" value="Genomic_DNA"/>
</dbReference>
<dbReference type="Proteomes" id="UP000543642">
    <property type="component" value="Unassembled WGS sequence"/>
</dbReference>
<sequence length="52" mass="5719">MNDFIITLEIMGKGMAGIFTAIILIMIIVWALGKFSASSAKKKENKDENSMP</sequence>
<feature type="transmembrane region" description="Helical" evidence="1">
    <location>
        <begin position="15"/>
        <end position="33"/>
    </location>
</feature>
<evidence type="ECO:0000313" key="2">
    <source>
        <dbReference type="EMBL" id="MBB5265652.1"/>
    </source>
</evidence>
<evidence type="ECO:0000313" key="3">
    <source>
        <dbReference type="Proteomes" id="UP000543642"/>
    </source>
</evidence>
<keyword evidence="1" id="KW-0812">Transmembrane</keyword>
<accession>A0A7W8HC28</accession>
<name>A0A7W8HC28_9FIRM</name>
<comment type="caution">
    <text evidence="2">The sequence shown here is derived from an EMBL/GenBank/DDBJ whole genome shotgun (WGS) entry which is preliminary data.</text>
</comment>